<proteinExistence type="predicted"/>
<keyword evidence="4" id="KW-1185">Reference proteome</keyword>
<accession>A0A941DII1</accession>
<dbReference type="GO" id="GO:0004534">
    <property type="term" value="F:5'-3' RNA exonuclease activity"/>
    <property type="evidence" value="ECO:0007669"/>
    <property type="project" value="TreeGrafter"/>
</dbReference>
<evidence type="ECO:0000313" key="4">
    <source>
        <dbReference type="Proteomes" id="UP000680067"/>
    </source>
</evidence>
<dbReference type="Gene3D" id="3.40.50.300">
    <property type="entry name" value="P-loop containing nucleotide triphosphate hydrolases"/>
    <property type="match status" value="2"/>
</dbReference>
<dbReference type="SMART" id="SM00481">
    <property type="entry name" value="POLIIIAc"/>
    <property type="match status" value="1"/>
</dbReference>
<dbReference type="InterPro" id="IPR027417">
    <property type="entry name" value="P-loop_NTPase"/>
</dbReference>
<evidence type="ECO:0000313" key="3">
    <source>
        <dbReference type="EMBL" id="MBR7780630.1"/>
    </source>
</evidence>
<dbReference type="Pfam" id="PF02811">
    <property type="entry name" value="PHP"/>
    <property type="match status" value="1"/>
</dbReference>
<dbReference type="InterPro" id="IPR052018">
    <property type="entry name" value="PHP_domain"/>
</dbReference>
<dbReference type="Proteomes" id="UP000680067">
    <property type="component" value="Unassembled WGS sequence"/>
</dbReference>
<dbReference type="PANTHER" id="PTHR42924">
    <property type="entry name" value="EXONUCLEASE"/>
    <property type="match status" value="1"/>
</dbReference>
<dbReference type="CDD" id="cd00267">
    <property type="entry name" value="ABC_ATPase"/>
    <property type="match status" value="1"/>
</dbReference>
<protein>
    <submittedName>
        <fullName evidence="3">AAA family ATPase</fullName>
    </submittedName>
</protein>
<dbReference type="GO" id="GO:0035312">
    <property type="term" value="F:5'-3' DNA exonuclease activity"/>
    <property type="evidence" value="ECO:0007669"/>
    <property type="project" value="TreeGrafter"/>
</dbReference>
<feature type="coiled-coil region" evidence="1">
    <location>
        <begin position="404"/>
        <end position="455"/>
    </location>
</feature>
<dbReference type="Pfam" id="PF13304">
    <property type="entry name" value="AAA_21"/>
    <property type="match status" value="1"/>
</dbReference>
<organism evidence="3 4">
    <name type="scientific">Undibacterium luofuense</name>
    <dbReference type="NCBI Taxonomy" id="2828733"/>
    <lineage>
        <taxon>Bacteria</taxon>
        <taxon>Pseudomonadati</taxon>
        <taxon>Pseudomonadota</taxon>
        <taxon>Betaproteobacteria</taxon>
        <taxon>Burkholderiales</taxon>
        <taxon>Oxalobacteraceae</taxon>
        <taxon>Undibacterium</taxon>
    </lineage>
</organism>
<dbReference type="InterPro" id="IPR003141">
    <property type="entry name" value="Pol/His_phosphatase_N"/>
</dbReference>
<sequence>MSDYPTINAQPAGAMFYRADLHIHSHGASHDVSDVSMTPANIVATAVSEGIAIMSITDHNDISNVEQAIAAGKSSGVLVIPGVELSTAQGHLLCYLPDLPRLIKFFASLSIVDSGLPTSRCQQSILECLTLANTHGGFGILAHVDVPSGFEHDTPGASPHKVDVICHPALAGIELKHASAEIHYSPFDNHVERAHMGQERILRLGLGAKQYLARVVNSDSHSLNALGRNASNDKRITRYKMDERSFASLRIALEDADARVRIEDLIPQAVPHVVGVAMEGGFLDKQVIQFNRNLNCIIGGRGTGKSTTFESVRCLIDSADEPGKVVDSEVWPDVLHLVWQDKAGQRHLLTRHKEGDIENVDDPDGGPNAFDIDCFGQGDAARISLQSQSNPLALLNYLDKFVDLGALLAEENEARDELLALQTEIEKAEQQVALIPQYQRQLQTTRNALQAMQKAEVQALIKLQRQLATERELRTQIVVKLKQLKGSGDLATQSTAAEEIAGLADSKSLALGQKEFETIVTEVDTFKLLVVDAKAKITAGATALEKAVTVQTNAWKLKDTEAQGKIDAKKKELESLKITFDMSYITKLANDEASLVATLKNLEAWNENLKAARRNRLTALSRRRAARDRIAIQRESFGRMATKTLRESLSDLQVSLKYTSSACSPEASEQIIAAMNWRTNQQVRASYLVEGLTVPNLLEAIQANDPSPLTKLLTKEGAQVFDLTEAKLVLDRLSVQAVRFALERVALYDVPKLQVSKQVPDGAGGTRTMQREFSKLSLGQQQSILLALMLSANSDKPLIIDQPEDNLDGEFIYSTLVPVLRRAKERRQVIIVTHNANVAVLGDAEQIIVMKANNDRAEIVSRGSIDRTDTRDAACAILEGAKEAFTRRSKMYGFLS</sequence>
<dbReference type="NCBIfam" id="NF045780">
    <property type="entry name" value="TrlF_fam_ATP"/>
    <property type="match status" value="1"/>
</dbReference>
<keyword evidence="1" id="KW-0175">Coiled coil</keyword>
<name>A0A941DII1_9BURK</name>
<dbReference type="GO" id="GO:0005524">
    <property type="term" value="F:ATP binding"/>
    <property type="evidence" value="ECO:0007669"/>
    <property type="project" value="InterPro"/>
</dbReference>
<evidence type="ECO:0000256" key="1">
    <source>
        <dbReference type="SAM" id="Coils"/>
    </source>
</evidence>
<dbReference type="InterPro" id="IPR016195">
    <property type="entry name" value="Pol/histidinol_Pase-like"/>
</dbReference>
<dbReference type="EMBL" id="JAGSPN010000001">
    <property type="protein sequence ID" value="MBR7780630.1"/>
    <property type="molecule type" value="Genomic_DNA"/>
</dbReference>
<gene>
    <name evidence="3" type="ORF">KDM89_00630</name>
</gene>
<comment type="caution">
    <text evidence="3">The sequence shown here is derived from an EMBL/GenBank/DDBJ whole genome shotgun (WGS) entry which is preliminary data.</text>
</comment>
<dbReference type="PANTHER" id="PTHR42924:SF3">
    <property type="entry name" value="POLYMERASE_HISTIDINOL PHOSPHATASE N-TERMINAL DOMAIN-CONTAINING PROTEIN"/>
    <property type="match status" value="1"/>
</dbReference>
<dbReference type="GO" id="GO:0016887">
    <property type="term" value="F:ATP hydrolysis activity"/>
    <property type="evidence" value="ECO:0007669"/>
    <property type="project" value="InterPro"/>
</dbReference>
<dbReference type="InterPro" id="IPR003959">
    <property type="entry name" value="ATPase_AAA_core"/>
</dbReference>
<dbReference type="SUPFAM" id="SSF89550">
    <property type="entry name" value="PHP domain-like"/>
    <property type="match status" value="1"/>
</dbReference>
<dbReference type="InterPro" id="IPR054787">
    <property type="entry name" value="TrlF_ATPase"/>
</dbReference>
<dbReference type="RefSeq" id="WP_212686027.1">
    <property type="nucleotide sequence ID" value="NZ_JAGSPN010000001.1"/>
</dbReference>
<evidence type="ECO:0000259" key="2">
    <source>
        <dbReference type="SMART" id="SM00481"/>
    </source>
</evidence>
<dbReference type="AlphaFoldDB" id="A0A941DII1"/>
<reference evidence="3" key="1">
    <citation type="submission" date="2021-04" db="EMBL/GenBank/DDBJ databases">
        <title>novel species isolated from subtropical streams in China.</title>
        <authorList>
            <person name="Lu H."/>
        </authorList>
    </citation>
    <scope>NUCLEOTIDE SEQUENCE</scope>
    <source>
        <strain evidence="3">LFS511W</strain>
    </source>
</reference>
<feature type="domain" description="Polymerase/histidinol phosphatase N-terminal" evidence="2">
    <location>
        <begin position="19"/>
        <end position="89"/>
    </location>
</feature>
<dbReference type="Gene3D" id="3.20.20.140">
    <property type="entry name" value="Metal-dependent hydrolases"/>
    <property type="match status" value="1"/>
</dbReference>
<dbReference type="InterPro" id="IPR004013">
    <property type="entry name" value="PHP_dom"/>
</dbReference>
<dbReference type="SUPFAM" id="SSF52540">
    <property type="entry name" value="P-loop containing nucleoside triphosphate hydrolases"/>
    <property type="match status" value="1"/>
</dbReference>